<keyword evidence="3 6" id="KW-0560">Oxidoreductase</keyword>
<dbReference type="Gene3D" id="3.40.30.10">
    <property type="entry name" value="Glutaredoxin"/>
    <property type="match status" value="1"/>
</dbReference>
<evidence type="ECO:0000256" key="3">
    <source>
        <dbReference type="ARBA" id="ARBA00023002"/>
    </source>
</evidence>
<feature type="active site" description="Cysteine sulfenic acid (-SOH) intermediate" evidence="5">
    <location>
        <position position="48"/>
    </location>
</feature>
<proteinExistence type="inferred from homology"/>
<dbReference type="PROSITE" id="PS51352">
    <property type="entry name" value="THIOREDOXIN_2"/>
    <property type="match status" value="1"/>
</dbReference>
<dbReference type="RefSeq" id="WP_183959443.1">
    <property type="nucleotide sequence ID" value="NZ_JACHHP010000001.1"/>
</dbReference>
<dbReference type="EC" id="1.11.1.27" evidence="6"/>
<keyword evidence="1 6" id="KW-0575">Peroxidase</keyword>
<organism evidence="8 9">
    <name type="scientific">Chiayiivirga flava</name>
    <dbReference type="NCBI Taxonomy" id="659595"/>
    <lineage>
        <taxon>Bacteria</taxon>
        <taxon>Pseudomonadati</taxon>
        <taxon>Pseudomonadota</taxon>
        <taxon>Gammaproteobacteria</taxon>
        <taxon>Lysobacterales</taxon>
        <taxon>Lysobacteraceae</taxon>
        <taxon>Chiayiivirga</taxon>
    </lineage>
</organism>
<keyword evidence="9" id="KW-1185">Reference proteome</keyword>
<keyword evidence="2 6" id="KW-0049">Antioxidant</keyword>
<evidence type="ECO:0000313" key="9">
    <source>
        <dbReference type="Proteomes" id="UP000521199"/>
    </source>
</evidence>
<dbReference type="GO" id="GO:0008379">
    <property type="term" value="F:thioredoxin peroxidase activity"/>
    <property type="evidence" value="ECO:0007669"/>
    <property type="project" value="InterPro"/>
</dbReference>
<dbReference type="InterPro" id="IPR013740">
    <property type="entry name" value="Redoxin"/>
</dbReference>
<evidence type="ECO:0000256" key="6">
    <source>
        <dbReference type="RuleBase" id="RU366011"/>
    </source>
</evidence>
<evidence type="ECO:0000256" key="4">
    <source>
        <dbReference type="ARBA" id="ARBA00023284"/>
    </source>
</evidence>
<dbReference type="GO" id="GO:0042744">
    <property type="term" value="P:hydrogen peroxide catabolic process"/>
    <property type="evidence" value="ECO:0007669"/>
    <property type="project" value="TreeGrafter"/>
</dbReference>
<protein>
    <recommendedName>
        <fullName evidence="6">Glutathione-dependent peroxiredoxin</fullName>
        <ecNumber evidence="6">1.11.1.27</ecNumber>
    </recommendedName>
</protein>
<dbReference type="SUPFAM" id="SSF52833">
    <property type="entry name" value="Thioredoxin-like"/>
    <property type="match status" value="1"/>
</dbReference>
<keyword evidence="4 6" id="KW-0676">Redox-active center</keyword>
<dbReference type="Pfam" id="PF08534">
    <property type="entry name" value="Redoxin"/>
    <property type="match status" value="1"/>
</dbReference>
<dbReference type="GO" id="GO:0045454">
    <property type="term" value="P:cell redox homeostasis"/>
    <property type="evidence" value="ECO:0007669"/>
    <property type="project" value="TreeGrafter"/>
</dbReference>
<feature type="domain" description="Thioredoxin" evidence="7">
    <location>
        <begin position="3"/>
        <end position="158"/>
    </location>
</feature>
<dbReference type="CDD" id="cd03013">
    <property type="entry name" value="PRX5_like"/>
    <property type="match status" value="1"/>
</dbReference>
<evidence type="ECO:0000256" key="2">
    <source>
        <dbReference type="ARBA" id="ARBA00022862"/>
    </source>
</evidence>
<dbReference type="PANTHER" id="PTHR10430:SF16">
    <property type="entry name" value="PEROXIREDOXIN-5, MITOCHONDRIAL"/>
    <property type="match status" value="1"/>
</dbReference>
<comment type="caution">
    <text evidence="8">The sequence shown here is derived from an EMBL/GenBank/DDBJ whole genome shotgun (WGS) entry which is preliminary data.</text>
</comment>
<evidence type="ECO:0000256" key="1">
    <source>
        <dbReference type="ARBA" id="ARBA00022559"/>
    </source>
</evidence>
<evidence type="ECO:0000313" key="8">
    <source>
        <dbReference type="EMBL" id="MBB5206971.1"/>
    </source>
</evidence>
<reference evidence="8 9" key="1">
    <citation type="submission" date="2020-08" db="EMBL/GenBank/DDBJ databases">
        <title>Genomic Encyclopedia of Type Strains, Phase IV (KMG-IV): sequencing the most valuable type-strain genomes for metagenomic binning, comparative biology and taxonomic classification.</title>
        <authorList>
            <person name="Goeker M."/>
        </authorList>
    </citation>
    <scope>NUCLEOTIDE SEQUENCE [LARGE SCALE GENOMIC DNA]</scope>
    <source>
        <strain evidence="8 9">DSM 24163</strain>
    </source>
</reference>
<gene>
    <name evidence="8" type="ORF">HNQ52_000487</name>
</gene>
<comment type="function">
    <text evidence="6">Thiol-specific peroxidase that catalyzes the reduction of hydrogen peroxide and organic hydroperoxides to water and alcohols, respectively. Plays a role in cell protection against oxidative stress by detoxifying peroxides.</text>
</comment>
<sequence>MSIKIGERIPHAQLNVLTDGVQTVTTEELFDGRKVLLFSVPGAFTPTCSFKHLPGYVDKLDEFRARDIDVACMSVNDAFVMAAWANSQQVPPDLRMLADGNAAFAEALGLTMDATAFGMGKRSKRFALYAEDGVVRQLFVEAPGEFKVSSAEAVLAAI</sequence>
<dbReference type="EMBL" id="JACHHP010000001">
    <property type="protein sequence ID" value="MBB5206971.1"/>
    <property type="molecule type" value="Genomic_DNA"/>
</dbReference>
<dbReference type="AlphaFoldDB" id="A0A7W8D5A1"/>
<dbReference type="Proteomes" id="UP000521199">
    <property type="component" value="Unassembled WGS sequence"/>
</dbReference>
<dbReference type="PANTHER" id="PTHR10430">
    <property type="entry name" value="PEROXIREDOXIN"/>
    <property type="match status" value="1"/>
</dbReference>
<dbReference type="GO" id="GO:0005737">
    <property type="term" value="C:cytoplasm"/>
    <property type="evidence" value="ECO:0007669"/>
    <property type="project" value="TreeGrafter"/>
</dbReference>
<evidence type="ECO:0000256" key="5">
    <source>
        <dbReference type="PIRSR" id="PIRSR637944-1"/>
    </source>
</evidence>
<dbReference type="FunFam" id="3.40.30.10:FF:000020">
    <property type="entry name" value="Peroxiredoxin"/>
    <property type="match status" value="1"/>
</dbReference>
<evidence type="ECO:0000259" key="7">
    <source>
        <dbReference type="PROSITE" id="PS51352"/>
    </source>
</evidence>
<dbReference type="InterPro" id="IPR036249">
    <property type="entry name" value="Thioredoxin-like_sf"/>
</dbReference>
<dbReference type="InterPro" id="IPR013766">
    <property type="entry name" value="Thioredoxin_domain"/>
</dbReference>
<comment type="catalytic activity">
    <reaction evidence="6">
        <text>a hydroperoxide + 2 glutathione = an alcohol + glutathione disulfide + H2O</text>
        <dbReference type="Rhea" id="RHEA:62632"/>
        <dbReference type="ChEBI" id="CHEBI:15377"/>
        <dbReference type="ChEBI" id="CHEBI:30879"/>
        <dbReference type="ChEBI" id="CHEBI:35924"/>
        <dbReference type="ChEBI" id="CHEBI:57925"/>
        <dbReference type="ChEBI" id="CHEBI:58297"/>
        <dbReference type="EC" id="1.11.1.27"/>
    </reaction>
</comment>
<name>A0A7W8D5A1_9GAMM</name>
<comment type="similarity">
    <text evidence="6">Belongs to the peroxiredoxin family. Prx5 subfamily.</text>
</comment>
<dbReference type="GO" id="GO:0034599">
    <property type="term" value="P:cellular response to oxidative stress"/>
    <property type="evidence" value="ECO:0007669"/>
    <property type="project" value="InterPro"/>
</dbReference>
<dbReference type="InterPro" id="IPR037944">
    <property type="entry name" value="PRX5-like"/>
</dbReference>
<accession>A0A7W8D5A1</accession>